<dbReference type="InterPro" id="IPR041698">
    <property type="entry name" value="Methyltransf_25"/>
</dbReference>
<sequence length="229" mass="25536">MSLAIRAVAEERMDAADLDADTYAAVVSDLARVNVVTMAARPTLGFLARATRGMTRVRVLDVGFGDGDMLRRIARWAAPRGIAAELVGVDLNPRSERAARLHTPPGLPIRWVTGDYADLAGRGWDVVISSLVAHHMTHAQLVAFLRFMHAEAARGWLVNDLHRHGFAHAVFPLLARAMRWHEIVRRDGTLSIARSYRPAEWPPILAEAGIERARVFRAFPFRLCVEHLR</sequence>
<organism evidence="2 3">
    <name type="scientific">Hephaestia caeni</name>
    <dbReference type="NCBI Taxonomy" id="645617"/>
    <lineage>
        <taxon>Bacteria</taxon>
        <taxon>Pseudomonadati</taxon>
        <taxon>Pseudomonadota</taxon>
        <taxon>Alphaproteobacteria</taxon>
        <taxon>Sphingomonadales</taxon>
        <taxon>Sphingomonadaceae</taxon>
        <taxon>Hephaestia</taxon>
    </lineage>
</organism>
<feature type="domain" description="Methyltransferase" evidence="1">
    <location>
        <begin position="59"/>
        <end position="149"/>
    </location>
</feature>
<accession>A0A397P6C7</accession>
<evidence type="ECO:0000259" key="1">
    <source>
        <dbReference type="Pfam" id="PF13649"/>
    </source>
</evidence>
<dbReference type="CDD" id="cd02440">
    <property type="entry name" value="AdoMet_MTases"/>
    <property type="match status" value="1"/>
</dbReference>
<dbReference type="GO" id="GO:0032259">
    <property type="term" value="P:methylation"/>
    <property type="evidence" value="ECO:0007669"/>
    <property type="project" value="UniProtKB-KW"/>
</dbReference>
<reference evidence="2 3" key="1">
    <citation type="submission" date="2018-08" db="EMBL/GenBank/DDBJ databases">
        <title>Genomic Encyclopedia of Type Strains, Phase IV (KMG-IV): sequencing the most valuable type-strain genomes for metagenomic binning, comparative biology and taxonomic classification.</title>
        <authorList>
            <person name="Goeker M."/>
        </authorList>
    </citation>
    <scope>NUCLEOTIDE SEQUENCE [LARGE SCALE GENOMIC DNA]</scope>
    <source>
        <strain evidence="2 3">DSM 25527</strain>
    </source>
</reference>
<protein>
    <submittedName>
        <fullName evidence="2">Methyltransferase family protein</fullName>
    </submittedName>
</protein>
<dbReference type="Gene3D" id="3.40.50.150">
    <property type="entry name" value="Vaccinia Virus protein VP39"/>
    <property type="match status" value="1"/>
</dbReference>
<dbReference type="RefSeq" id="WP_119036083.1">
    <property type="nucleotide sequence ID" value="NZ_QXDC01000003.1"/>
</dbReference>
<keyword evidence="3" id="KW-1185">Reference proteome</keyword>
<dbReference type="SUPFAM" id="SSF53335">
    <property type="entry name" value="S-adenosyl-L-methionine-dependent methyltransferases"/>
    <property type="match status" value="1"/>
</dbReference>
<keyword evidence="2" id="KW-0489">Methyltransferase</keyword>
<gene>
    <name evidence="2" type="ORF">DFR49_2672</name>
</gene>
<dbReference type="OrthoDB" id="9800454at2"/>
<dbReference type="GO" id="GO:0008168">
    <property type="term" value="F:methyltransferase activity"/>
    <property type="evidence" value="ECO:0007669"/>
    <property type="project" value="UniProtKB-KW"/>
</dbReference>
<comment type="caution">
    <text evidence="2">The sequence shown here is derived from an EMBL/GenBank/DDBJ whole genome shotgun (WGS) entry which is preliminary data.</text>
</comment>
<evidence type="ECO:0000313" key="2">
    <source>
        <dbReference type="EMBL" id="RIA44428.1"/>
    </source>
</evidence>
<dbReference type="Proteomes" id="UP000266568">
    <property type="component" value="Unassembled WGS sequence"/>
</dbReference>
<keyword evidence="2" id="KW-0808">Transferase</keyword>
<dbReference type="AlphaFoldDB" id="A0A397P6C7"/>
<evidence type="ECO:0000313" key="3">
    <source>
        <dbReference type="Proteomes" id="UP000266568"/>
    </source>
</evidence>
<name>A0A397P6C7_9SPHN</name>
<proteinExistence type="predicted"/>
<dbReference type="InterPro" id="IPR029063">
    <property type="entry name" value="SAM-dependent_MTases_sf"/>
</dbReference>
<dbReference type="EMBL" id="QXDC01000003">
    <property type="protein sequence ID" value="RIA44428.1"/>
    <property type="molecule type" value="Genomic_DNA"/>
</dbReference>
<dbReference type="Pfam" id="PF13649">
    <property type="entry name" value="Methyltransf_25"/>
    <property type="match status" value="1"/>
</dbReference>